<dbReference type="Pfam" id="PF00497">
    <property type="entry name" value="SBP_bac_3"/>
    <property type="match status" value="1"/>
</dbReference>
<evidence type="ECO:0000259" key="9">
    <source>
        <dbReference type="SMART" id="SM00062"/>
    </source>
</evidence>
<dbReference type="SUPFAM" id="SSF53955">
    <property type="entry name" value="Lysozyme-like"/>
    <property type="match status" value="1"/>
</dbReference>
<comment type="caution">
    <text evidence="8">Lacks conserved residue(s) required for the propagation of feature annotation.</text>
</comment>
<evidence type="ECO:0000313" key="10">
    <source>
        <dbReference type="EMBL" id="EKE82143.1"/>
    </source>
</evidence>
<protein>
    <recommendedName>
        <fullName evidence="8">Membrane-bound lytic murein transglycosylase F</fullName>
        <ecNumber evidence="8">4.2.2.n1</ecNumber>
    </recommendedName>
    <alternativeName>
        <fullName evidence="8">Murein lyase F</fullName>
    </alternativeName>
</protein>
<feature type="signal peptide" evidence="8">
    <location>
        <begin position="1"/>
        <end position="18"/>
    </location>
</feature>
<evidence type="ECO:0000256" key="7">
    <source>
        <dbReference type="ARBA" id="ARBA00023316"/>
    </source>
</evidence>
<dbReference type="Proteomes" id="UP000014115">
    <property type="component" value="Unassembled WGS sequence"/>
</dbReference>
<dbReference type="InterPro" id="IPR000189">
    <property type="entry name" value="Transglyc_AS"/>
</dbReference>
<feature type="active site" evidence="8">
    <location>
        <position position="306"/>
    </location>
</feature>
<comment type="domain">
    <text evidence="8">The N-terminal domain does not have lytic activity and probably modulates enzymatic activity. The C-terminal domain is the catalytic active domain.</text>
</comment>
<dbReference type="PANTHER" id="PTHR35936:SF32">
    <property type="entry name" value="MEMBRANE-BOUND LYTIC MUREIN TRANSGLYCOSYLASE F"/>
    <property type="match status" value="1"/>
</dbReference>
<organism evidence="10 11">
    <name type="scientific">Idiomarina xiamenensis 10-D-4</name>
    <dbReference type="NCBI Taxonomy" id="740709"/>
    <lineage>
        <taxon>Bacteria</taxon>
        <taxon>Pseudomonadati</taxon>
        <taxon>Pseudomonadota</taxon>
        <taxon>Gammaproteobacteria</taxon>
        <taxon>Alteromonadales</taxon>
        <taxon>Idiomarinaceae</taxon>
        <taxon>Idiomarina</taxon>
    </lineage>
</organism>
<feature type="region of interest" description="LT domain" evidence="8">
    <location>
        <begin position="262"/>
        <end position="480"/>
    </location>
</feature>
<dbReference type="InterPro" id="IPR023703">
    <property type="entry name" value="MltF"/>
</dbReference>
<dbReference type="InterPro" id="IPR001638">
    <property type="entry name" value="Solute-binding_3/MltF_N"/>
</dbReference>
<keyword evidence="4 8" id="KW-0472">Membrane</keyword>
<proteinExistence type="inferred from homology"/>
<dbReference type="GO" id="GO:0009253">
    <property type="term" value="P:peptidoglycan catabolic process"/>
    <property type="evidence" value="ECO:0007669"/>
    <property type="project" value="TreeGrafter"/>
</dbReference>
<keyword evidence="3 8" id="KW-0732">Signal</keyword>
<dbReference type="GO" id="GO:0071555">
    <property type="term" value="P:cell wall organization"/>
    <property type="evidence" value="ECO:0007669"/>
    <property type="project" value="UniProtKB-KW"/>
</dbReference>
<dbReference type="EMBL" id="AMRG01000012">
    <property type="protein sequence ID" value="EKE82143.1"/>
    <property type="molecule type" value="Genomic_DNA"/>
</dbReference>
<dbReference type="InterPro" id="IPR023346">
    <property type="entry name" value="Lysozyme-like_dom_sf"/>
</dbReference>
<feature type="domain" description="Solute-binding protein family 3/N-terminal" evidence="9">
    <location>
        <begin position="37"/>
        <end position="261"/>
    </location>
</feature>
<dbReference type="GO" id="GO:0009279">
    <property type="term" value="C:cell outer membrane"/>
    <property type="evidence" value="ECO:0007669"/>
    <property type="project" value="UniProtKB-SubCell"/>
</dbReference>
<dbReference type="eggNOG" id="COG4623">
    <property type="taxonomic scope" value="Bacteria"/>
</dbReference>
<dbReference type="SUPFAM" id="SSF53850">
    <property type="entry name" value="Periplasmic binding protein-like II"/>
    <property type="match status" value="1"/>
</dbReference>
<feature type="chain" id="PRO_5009015939" description="Membrane-bound lytic murein transglycosylase F" evidence="8">
    <location>
        <begin position="19"/>
        <end position="480"/>
    </location>
</feature>
<dbReference type="PROSITE" id="PS51257">
    <property type="entry name" value="PROKAR_LIPOPROTEIN"/>
    <property type="match status" value="1"/>
</dbReference>
<comment type="similarity">
    <text evidence="8">In the C-terminal section; belongs to the transglycosylase Slt family.</text>
</comment>
<evidence type="ECO:0000256" key="3">
    <source>
        <dbReference type="ARBA" id="ARBA00022729"/>
    </source>
</evidence>
<comment type="similarity">
    <text evidence="1">Belongs to the transglycosylase Slt family.</text>
</comment>
<dbReference type="Pfam" id="PF01464">
    <property type="entry name" value="SLT"/>
    <property type="match status" value="1"/>
</dbReference>
<dbReference type="GO" id="GO:0016998">
    <property type="term" value="P:cell wall macromolecule catabolic process"/>
    <property type="evidence" value="ECO:0007669"/>
    <property type="project" value="UniProtKB-UniRule"/>
</dbReference>
<dbReference type="NCBIfam" id="NF008112">
    <property type="entry name" value="PRK10859.1"/>
    <property type="match status" value="1"/>
</dbReference>
<comment type="caution">
    <text evidence="10">The sequence shown here is derived from an EMBL/GenBank/DDBJ whole genome shotgun (WGS) entry which is preliminary data.</text>
</comment>
<comment type="similarity">
    <text evidence="8">In the N-terminal section; belongs to the bacterial solute-binding protein 3 family.</text>
</comment>
<accession>K2K3F7</accession>
<keyword evidence="6 8" id="KW-0456">Lyase</keyword>
<dbReference type="OrthoDB" id="9815002at2"/>
<keyword evidence="11" id="KW-1185">Reference proteome</keyword>
<dbReference type="EC" id="4.2.2.n1" evidence="8"/>
<evidence type="ECO:0000256" key="1">
    <source>
        <dbReference type="ARBA" id="ARBA00007734"/>
    </source>
</evidence>
<dbReference type="PATRIC" id="fig|740709.3.peg.2065"/>
<dbReference type="SMART" id="SM00062">
    <property type="entry name" value="PBPb"/>
    <property type="match status" value="1"/>
</dbReference>
<dbReference type="GO" id="GO:0008933">
    <property type="term" value="F:peptidoglycan lytic transglycosylase activity"/>
    <property type="evidence" value="ECO:0007669"/>
    <property type="project" value="UniProtKB-UniRule"/>
</dbReference>
<gene>
    <name evidence="8" type="primary">mltF</name>
    <name evidence="10" type="ORF">A10D4_10209</name>
</gene>
<comment type="similarity">
    <text evidence="2">Belongs to the bacterial solute-binding protein 3 family.</text>
</comment>
<keyword evidence="5 8" id="KW-0998">Cell outer membrane</keyword>
<evidence type="ECO:0000256" key="4">
    <source>
        <dbReference type="ARBA" id="ARBA00023136"/>
    </source>
</evidence>
<dbReference type="AlphaFoldDB" id="K2K3F7"/>
<keyword evidence="7 8" id="KW-0961">Cell wall biogenesis/degradation</keyword>
<comment type="subcellular location">
    <subcellularLocation>
        <location evidence="8">Cell outer membrane</location>
        <topology evidence="8">Peripheral membrane protein</topology>
    </subcellularLocation>
    <text evidence="8">Attached to the inner leaflet of the outer membrane.</text>
</comment>
<evidence type="ECO:0000256" key="2">
    <source>
        <dbReference type="ARBA" id="ARBA00010333"/>
    </source>
</evidence>
<evidence type="ECO:0000313" key="11">
    <source>
        <dbReference type="Proteomes" id="UP000014115"/>
    </source>
</evidence>
<dbReference type="RefSeq" id="WP_008489354.1">
    <property type="nucleotide sequence ID" value="NZ_AMRG01000012.1"/>
</dbReference>
<reference evidence="10 11" key="1">
    <citation type="journal article" date="2012" name="J. Bacteriol.">
        <title>Genome Sequence of Idiomarina xiamenensis Type Strain 10-D-4.</title>
        <authorList>
            <person name="Lai Q."/>
            <person name="Wang L."/>
            <person name="Wang W."/>
            <person name="Shao Z."/>
        </authorList>
    </citation>
    <scope>NUCLEOTIDE SEQUENCE [LARGE SCALE GENOMIC DNA]</scope>
    <source>
        <strain evidence="10 11">10-D-4</strain>
    </source>
</reference>
<dbReference type="Gene3D" id="1.10.530.10">
    <property type="match status" value="1"/>
</dbReference>
<comment type="function">
    <text evidence="8">Murein-degrading enzyme that degrades murein glycan strands and insoluble, high-molecular weight murein sacculi, with the concomitant formation of a 1,6-anhydromuramoyl product. Lytic transglycosylases (LTs) play an integral role in the metabolism of the peptidoglycan (PG) sacculus. Their lytic action creates space within the PG sacculus to allow for its expansion as well as for the insertion of various structures such as secretion systems and flagella.</text>
</comment>
<dbReference type="InterPro" id="IPR008258">
    <property type="entry name" value="Transglycosylase_SLT_dom_1"/>
</dbReference>
<evidence type="ECO:0000256" key="6">
    <source>
        <dbReference type="ARBA" id="ARBA00023239"/>
    </source>
</evidence>
<dbReference type="CDD" id="cd13403">
    <property type="entry name" value="MLTF-like"/>
    <property type="match status" value="1"/>
</dbReference>
<evidence type="ECO:0000256" key="5">
    <source>
        <dbReference type="ARBA" id="ARBA00023237"/>
    </source>
</evidence>
<dbReference type="Gene3D" id="3.40.190.10">
    <property type="entry name" value="Periplasmic binding protein-like II"/>
    <property type="match status" value="2"/>
</dbReference>
<name>K2K3F7_9GAMM</name>
<sequence length="480" mass="54779" precursor="true">MRQTLNSLLVVVMLSLLAACTPQSDETALDAVRERGVLRVGTLLTPTSYYLDHEREDGFEYHLAQRFAERLGVELEMVPRYNVSDLFELLRSGEVDMLAAGLDKTANRSQRYRFGPPYQTIDQRLIFKQGSRQRPRTLDQVDGEIVVVANSSHHEFLRSLGDSYPNLKWRATSDHDASELLDMIMTEQIDYTIADSNTLDLRRRHYPDLSVAFTVRENTPVSWALPGGIDDSLYSTVVEFFGELRSSGRLAYLIDQHFGHVKQFNYVDTSLFIQAVQQDLPNFIDMFRSHAGSIDWRLLAAIAYQESLWDPRALSPTGVRGMMMLTIPTAEAMGVESRLNAEQSIQGGAKYLERMVRRIPARIPEPDRTWFALAAYNIGFGHLEDARRLTEKQGGNPDRWLDVKQRLPLLRQKKFYRHTRFGFARGDEPVRYVGNIRRYYDTLVWLDERGQIPTLPLTISLPATPAEGSGDMANNGNNNR</sequence>
<dbReference type="CDD" id="cd01009">
    <property type="entry name" value="PBP2_YfhD_N"/>
    <property type="match status" value="1"/>
</dbReference>
<dbReference type="HAMAP" id="MF_02016">
    <property type="entry name" value="MltF"/>
    <property type="match status" value="1"/>
</dbReference>
<dbReference type="PROSITE" id="PS00922">
    <property type="entry name" value="TRANSGLYCOSYLASE"/>
    <property type="match status" value="1"/>
</dbReference>
<evidence type="ECO:0000256" key="8">
    <source>
        <dbReference type="HAMAP-Rule" id="MF_02016"/>
    </source>
</evidence>
<dbReference type="PANTHER" id="PTHR35936">
    <property type="entry name" value="MEMBRANE-BOUND LYTIC MUREIN TRANSGLYCOSYLASE F"/>
    <property type="match status" value="1"/>
</dbReference>
<comment type="catalytic activity">
    <reaction evidence="8">
        <text>Exolytic cleavage of the (1-&gt;4)-beta-glycosidic linkage between N-acetylmuramic acid (MurNAc) and N-acetylglucosamine (GlcNAc) residues in peptidoglycan, from either the reducing or the non-reducing ends of the peptidoglycan chains, with concomitant formation of a 1,6-anhydrobond in the MurNAc residue.</text>
        <dbReference type="EC" id="4.2.2.n1"/>
    </reaction>
</comment>
<dbReference type="STRING" id="740709.A10D4_10209"/>